<dbReference type="Proteomes" id="UP000095342">
    <property type="component" value="Chromosome"/>
</dbReference>
<proteinExistence type="predicted"/>
<dbReference type="EMBL" id="CP017448">
    <property type="protein sequence ID" value="AOV17099.1"/>
    <property type="molecule type" value="Genomic_DNA"/>
</dbReference>
<dbReference type="Pfam" id="PF07793">
    <property type="entry name" value="DUF1631"/>
    <property type="match status" value="1"/>
</dbReference>
<evidence type="ECO:0000256" key="1">
    <source>
        <dbReference type="SAM" id="MobiDB-lite"/>
    </source>
</evidence>
<feature type="compositionally biased region" description="Polar residues" evidence="1">
    <location>
        <begin position="580"/>
        <end position="590"/>
    </location>
</feature>
<dbReference type="InterPro" id="IPR012434">
    <property type="entry name" value="DUF1631"/>
</dbReference>
<organism evidence="2 3">
    <name type="scientific">Acidihalobacter aeolianus</name>
    <dbReference type="NCBI Taxonomy" id="2792603"/>
    <lineage>
        <taxon>Bacteria</taxon>
        <taxon>Pseudomonadati</taxon>
        <taxon>Pseudomonadota</taxon>
        <taxon>Gammaproteobacteria</taxon>
        <taxon>Chromatiales</taxon>
        <taxon>Ectothiorhodospiraceae</taxon>
        <taxon>Acidihalobacter</taxon>
    </lineage>
</organism>
<reference evidence="2 3" key="1">
    <citation type="submission" date="2016-09" db="EMBL/GenBank/DDBJ databases">
        <title>Acidihalobacter prosperus V6 (DSM14174).</title>
        <authorList>
            <person name="Khaleque H.N."/>
            <person name="Ramsay J.P."/>
            <person name="Murphy R.J.T."/>
            <person name="Kaksonen A.H."/>
            <person name="Boxall N.J."/>
            <person name="Watkin E.L.J."/>
        </authorList>
    </citation>
    <scope>NUCLEOTIDE SEQUENCE [LARGE SCALE GENOMIC DNA]</scope>
    <source>
        <strain evidence="2 3">V6</strain>
    </source>
</reference>
<gene>
    <name evidence="2" type="ORF">BJI67_08550</name>
</gene>
<protein>
    <recommendedName>
        <fullName evidence="4">Thymidine phosphorylase</fullName>
    </recommendedName>
</protein>
<evidence type="ECO:0000313" key="2">
    <source>
        <dbReference type="EMBL" id="AOV17099.1"/>
    </source>
</evidence>
<keyword evidence="3" id="KW-1185">Reference proteome</keyword>
<dbReference type="AlphaFoldDB" id="A0A1D8K800"/>
<feature type="region of interest" description="Disordered" evidence="1">
    <location>
        <begin position="570"/>
        <end position="590"/>
    </location>
</feature>
<evidence type="ECO:0000313" key="3">
    <source>
        <dbReference type="Proteomes" id="UP000095342"/>
    </source>
</evidence>
<dbReference type="KEGG" id="aaeo:BJI67_08550"/>
<accession>A0A1D8K800</accession>
<name>A0A1D8K800_9GAMM</name>
<sequence length="730" mass="79872">MLEQIDDSLFARADRADSNQLQTAYFDAMREIRLKRPTLESDFSALVLKHFDQGLQQRPVPASSGRGHATIEDALSLVETDELEEKLAIDAMVTKAKRLYAESLFLLGQRLAAMAGTPAPTVDEEMAIGPEVICAAFQEASSSLQVDIQIRLLLYKLFDHDVINDLGEFYAGVDLILREAGILPTLTAADAMPAAHRARRNGGPRTGQAADERGGVNEAADDITQALRQFLYGPEPVAPGFSGAHMPGVSTPAGGFVPGGGAAQLTVPVVQALSRLQQTGSENYQIAGGLSIDPTALKRGLSEGSFAGGIVPVHPLEERTIDVVAMLFDFLFEDPDLPGQIKNAVARLQIPVLKVALIDPEFFGRKQHPVRRLLNQLAHAGIGWSPEADDPADGLLQCIDHLVGRVVNEFEDNVQIFSEVLEDFEAWLGETEQRSSEREEEAVDEALQEENRLLAKSAAAAAIDSTIADAELPESVRSFLIGPWKDLLARAYRADGGESPTWDRVLNVASTLVWSLMPKNTDVARRQLLDTLPSLLRALREGMDRMRMTADTRDGLLSSLAVEHTRLARTPKEVPKPQEFAQSSHSNASVMTTEVETEDATHDAKSFMAKKAAEINRMIDEGRFLGGAGVSTLNDEGPYDQHYERAESLGEGAWLDWRDQKGCEQRIKLSWKSVISGKYFFVNRQGMKIVEMNAHALAGELRDGRARIIEDAPMVDRALLSVLDTLQQGV</sequence>
<evidence type="ECO:0008006" key="4">
    <source>
        <dbReference type="Google" id="ProtNLM"/>
    </source>
</evidence>